<dbReference type="Pfam" id="PF00665">
    <property type="entry name" value="rve"/>
    <property type="match status" value="1"/>
</dbReference>
<dbReference type="PROSITE" id="PS50994">
    <property type="entry name" value="INTEGRASE"/>
    <property type="match status" value="1"/>
</dbReference>
<dbReference type="NCBIfam" id="NF033563">
    <property type="entry name" value="transpos_IS30"/>
    <property type="match status" value="1"/>
</dbReference>
<comment type="caution">
    <text evidence="2">The sequence shown here is derived from an EMBL/GenBank/DDBJ whole genome shotgun (WGS) entry which is preliminary data.</text>
</comment>
<proteinExistence type="predicted"/>
<dbReference type="Gene3D" id="3.30.420.10">
    <property type="entry name" value="Ribonuclease H-like superfamily/Ribonuclease H"/>
    <property type="match status" value="1"/>
</dbReference>
<protein>
    <submittedName>
        <fullName evidence="2">IS30 family transposase</fullName>
    </submittedName>
</protein>
<accession>A0ABT0HD83</accession>
<keyword evidence="3" id="KW-1185">Reference proteome</keyword>
<dbReference type="InterPro" id="IPR036397">
    <property type="entry name" value="RNaseH_sf"/>
</dbReference>
<reference evidence="2" key="1">
    <citation type="submission" date="2022-04" db="EMBL/GenBank/DDBJ databases">
        <authorList>
            <person name="Ren T."/>
        </authorList>
    </citation>
    <scope>NUCLEOTIDE SEQUENCE</scope>
    <source>
        <strain evidence="2">F63249</strain>
    </source>
</reference>
<dbReference type="EMBL" id="JALPQF010000041">
    <property type="protein sequence ID" value="MCK8482310.1"/>
    <property type="molecule type" value="Genomic_DNA"/>
</dbReference>
<gene>
    <name evidence="2" type="ORF">MUY34_16925</name>
</gene>
<organism evidence="2 3">
    <name type="scientific">Psychroserpens algicola</name>
    <dbReference type="NCBI Taxonomy" id="1719034"/>
    <lineage>
        <taxon>Bacteria</taxon>
        <taxon>Pseudomonadati</taxon>
        <taxon>Bacteroidota</taxon>
        <taxon>Flavobacteriia</taxon>
        <taxon>Flavobacteriales</taxon>
        <taxon>Flavobacteriaceae</taxon>
        <taxon>Psychroserpens</taxon>
    </lineage>
</organism>
<dbReference type="Proteomes" id="UP001203687">
    <property type="component" value="Unassembled WGS sequence"/>
</dbReference>
<dbReference type="InterPro" id="IPR053392">
    <property type="entry name" value="Transposase_IS30-like"/>
</dbReference>
<dbReference type="PANTHER" id="PTHR10948:SF23">
    <property type="entry name" value="TRANSPOSASE INSI FOR INSERTION SEQUENCE ELEMENT IS30A-RELATED"/>
    <property type="match status" value="1"/>
</dbReference>
<dbReference type="InterPro" id="IPR051917">
    <property type="entry name" value="Transposase-Integrase"/>
</dbReference>
<evidence type="ECO:0000313" key="3">
    <source>
        <dbReference type="Proteomes" id="UP001203687"/>
    </source>
</evidence>
<dbReference type="SUPFAM" id="SSF53098">
    <property type="entry name" value="Ribonuclease H-like"/>
    <property type="match status" value="1"/>
</dbReference>
<name>A0ABT0HD83_9FLAO</name>
<dbReference type="InterPro" id="IPR012337">
    <property type="entry name" value="RNaseH-like_sf"/>
</dbReference>
<dbReference type="PANTHER" id="PTHR10948">
    <property type="entry name" value="TRANSPOSASE"/>
    <property type="match status" value="1"/>
</dbReference>
<evidence type="ECO:0000259" key="1">
    <source>
        <dbReference type="PROSITE" id="PS50994"/>
    </source>
</evidence>
<dbReference type="RefSeq" id="WP_248414028.1">
    <property type="nucleotide sequence ID" value="NZ_JALPQF010000041.1"/>
</dbReference>
<dbReference type="InterPro" id="IPR001584">
    <property type="entry name" value="Integrase_cat-core"/>
</dbReference>
<sequence>GDLIIGKNHKSAIGTIVERKARYTIIIKLNSRKADEVAKMFSKKLNQLNSIFKKSMTYDNGIEMARHEKITQNTGMKIFFAHPYSSWERGTNENTNGLIRRYLPKGTDFNQIDEKLLMKIQEKLNNRPRKIIGYKTPQEIMDSELKNVA</sequence>
<evidence type="ECO:0000313" key="2">
    <source>
        <dbReference type="EMBL" id="MCK8482310.1"/>
    </source>
</evidence>
<feature type="domain" description="Integrase catalytic" evidence="1">
    <location>
        <begin position="1"/>
        <end position="145"/>
    </location>
</feature>
<feature type="non-terminal residue" evidence="2">
    <location>
        <position position="1"/>
    </location>
</feature>